<dbReference type="CDD" id="cd02440">
    <property type="entry name" value="AdoMet_MTases"/>
    <property type="match status" value="1"/>
</dbReference>
<dbReference type="SUPFAM" id="SSF53335">
    <property type="entry name" value="S-adenosyl-L-methionine-dependent methyltransferases"/>
    <property type="match status" value="1"/>
</dbReference>
<gene>
    <name evidence="1" type="ORF">F3168_09605</name>
</gene>
<sequence>MVGQLRPLESCCRMNAPQCPACNGSGAPFKTAGDYNRRVSNAVFHYFTCSACGLIFCDPVPKDLGAYYQDDYYDLPADLAAHDARARALQQWKIDEVLTFSKGGRLAEIGPAYGLFAYLAKAAGFDVTGIEMDARCCNYLRDVIGVTAVHSDNAALALPTLEPFDVIVLWQAIEHLPNYHDVLRAAAAQLKPGGILVIDTPNPAAFQFKVLGRRWVHLDAPRHVVLIPVETLKAQADAAGLDPIRLTASNVSANGFNGWGWAFTFKNYFGDNIVGSAVHFAGRVLGKLLIPIERTGWRGSTYTAIFRKRAIP</sequence>
<comment type="caution">
    <text evidence="1">The sequence shown here is derived from an EMBL/GenBank/DDBJ whole genome shotgun (WGS) entry which is preliminary data.</text>
</comment>
<dbReference type="PANTHER" id="PTHR43861">
    <property type="entry name" value="TRANS-ACONITATE 2-METHYLTRANSFERASE-RELATED"/>
    <property type="match status" value="1"/>
</dbReference>
<dbReference type="GO" id="GO:0032259">
    <property type="term" value="P:methylation"/>
    <property type="evidence" value="ECO:0007669"/>
    <property type="project" value="UniProtKB-KW"/>
</dbReference>
<keyword evidence="1" id="KW-0808">Transferase</keyword>
<dbReference type="Gene3D" id="3.40.50.150">
    <property type="entry name" value="Vaccinia Virus protein VP39"/>
    <property type="match status" value="1"/>
</dbReference>
<dbReference type="Proteomes" id="UP000481327">
    <property type="component" value="Unassembled WGS sequence"/>
</dbReference>
<reference evidence="1 2" key="1">
    <citation type="submission" date="2019-09" db="EMBL/GenBank/DDBJ databases">
        <title>Polymorphobacter sp. isolated from a lake in China.</title>
        <authorList>
            <person name="Liu Z."/>
        </authorList>
    </citation>
    <scope>NUCLEOTIDE SEQUENCE [LARGE SCALE GENOMIC DNA]</scope>
    <source>
        <strain evidence="1 2">D40P</strain>
    </source>
</reference>
<dbReference type="AlphaFoldDB" id="A0A7C9GQB1"/>
<evidence type="ECO:0000313" key="2">
    <source>
        <dbReference type="Proteomes" id="UP000481327"/>
    </source>
</evidence>
<dbReference type="Pfam" id="PF13489">
    <property type="entry name" value="Methyltransf_23"/>
    <property type="match status" value="1"/>
</dbReference>
<dbReference type="GO" id="GO:0008168">
    <property type="term" value="F:methyltransferase activity"/>
    <property type="evidence" value="ECO:0007669"/>
    <property type="project" value="UniProtKB-KW"/>
</dbReference>
<dbReference type="RefSeq" id="WP_152577971.1">
    <property type="nucleotide sequence ID" value="NZ_JAATJI010000002.1"/>
</dbReference>
<proteinExistence type="predicted"/>
<dbReference type="EMBL" id="WIOL01000003">
    <property type="protein sequence ID" value="MQT17516.1"/>
    <property type="molecule type" value="Genomic_DNA"/>
</dbReference>
<keyword evidence="2" id="KW-1185">Reference proteome</keyword>
<accession>A0A7C9GQB1</accession>
<keyword evidence="1" id="KW-0489">Methyltransferase</keyword>
<dbReference type="InterPro" id="IPR029063">
    <property type="entry name" value="SAM-dependent_MTases_sf"/>
</dbReference>
<organism evidence="1 2">
    <name type="scientific">Sandarakinorhabdus fusca</name>
    <dbReference type="NCBI Taxonomy" id="1439888"/>
    <lineage>
        <taxon>Bacteria</taxon>
        <taxon>Pseudomonadati</taxon>
        <taxon>Pseudomonadota</taxon>
        <taxon>Alphaproteobacteria</taxon>
        <taxon>Sphingomonadales</taxon>
        <taxon>Sphingosinicellaceae</taxon>
        <taxon>Sandarakinorhabdus</taxon>
    </lineage>
</organism>
<protein>
    <submittedName>
        <fullName evidence="1">Methyltransferase domain-containing protein</fullName>
    </submittedName>
</protein>
<name>A0A7C9GQB1_9SPHN</name>
<evidence type="ECO:0000313" key="1">
    <source>
        <dbReference type="EMBL" id="MQT17516.1"/>
    </source>
</evidence>
<dbReference type="OrthoDB" id="9777638at2"/>